<organism evidence="11">
    <name type="scientific">Kuenenia stuttgartiensis</name>
    <dbReference type="NCBI Taxonomy" id="174633"/>
    <lineage>
        <taxon>Bacteria</taxon>
        <taxon>Pseudomonadati</taxon>
        <taxon>Planctomycetota</taxon>
        <taxon>Candidatus Brocadiia</taxon>
        <taxon>Candidatus Brocadiales</taxon>
        <taxon>Candidatus Brocadiaceae</taxon>
        <taxon>Candidatus Kuenenia</taxon>
    </lineage>
</organism>
<evidence type="ECO:0000256" key="7">
    <source>
        <dbReference type="ARBA" id="ARBA00023239"/>
    </source>
</evidence>
<dbReference type="InterPro" id="IPR013785">
    <property type="entry name" value="Aldolase_TIM"/>
</dbReference>
<dbReference type="AlphaFoldDB" id="Q1PX46"/>
<dbReference type="SUPFAM" id="SSF51366">
    <property type="entry name" value="Ribulose-phoshate binding barrel"/>
    <property type="match status" value="1"/>
</dbReference>
<evidence type="ECO:0000256" key="5">
    <source>
        <dbReference type="ARBA" id="ARBA00022822"/>
    </source>
</evidence>
<dbReference type="CDD" id="cd04724">
    <property type="entry name" value="Tryptophan_synthase_alpha"/>
    <property type="match status" value="1"/>
</dbReference>
<evidence type="ECO:0000256" key="1">
    <source>
        <dbReference type="ARBA" id="ARBA00003365"/>
    </source>
</evidence>
<dbReference type="PANTHER" id="PTHR43406:SF1">
    <property type="entry name" value="TRYPTOPHAN SYNTHASE ALPHA CHAIN, CHLOROPLASTIC"/>
    <property type="match status" value="1"/>
</dbReference>
<comment type="function">
    <text evidence="1 9">The alpha subunit is responsible for the aldol cleavage of indoleglycerol phosphate to indole and glyceraldehyde 3-phosphate.</text>
</comment>
<comment type="pathway">
    <text evidence="2 9">Amino-acid biosynthesis; L-tryptophan biosynthesis; L-tryptophan from chorismate: step 5/5.</text>
</comment>
<dbReference type="EC" id="4.2.1.20" evidence="9"/>
<keyword evidence="5 9" id="KW-0822">Tryptophan biosynthesis</keyword>
<dbReference type="InterPro" id="IPR011060">
    <property type="entry name" value="RibuloseP-bd_barrel"/>
</dbReference>
<evidence type="ECO:0000256" key="6">
    <source>
        <dbReference type="ARBA" id="ARBA00023141"/>
    </source>
</evidence>
<feature type="active site" description="Proton acceptor" evidence="9">
    <location>
        <position position="52"/>
    </location>
</feature>
<reference evidence="11" key="2">
    <citation type="submission" date="2006-01" db="EMBL/GenBank/DDBJ databases">
        <authorList>
            <person name="Genoscope"/>
        </authorList>
    </citation>
    <scope>NUCLEOTIDE SEQUENCE</scope>
</reference>
<dbReference type="PROSITE" id="PS00167">
    <property type="entry name" value="TRP_SYNTHASE_ALPHA"/>
    <property type="match status" value="1"/>
</dbReference>
<keyword evidence="7 9" id="KW-0456">Lyase</keyword>
<comment type="subunit">
    <text evidence="3 9">Tetramer of two alpha and two beta chains.</text>
</comment>
<comment type="catalytic activity">
    <reaction evidence="8 9">
        <text>(1S,2R)-1-C-(indol-3-yl)glycerol 3-phosphate + L-serine = D-glyceraldehyde 3-phosphate + L-tryptophan + H2O</text>
        <dbReference type="Rhea" id="RHEA:10532"/>
        <dbReference type="ChEBI" id="CHEBI:15377"/>
        <dbReference type="ChEBI" id="CHEBI:33384"/>
        <dbReference type="ChEBI" id="CHEBI:57912"/>
        <dbReference type="ChEBI" id="CHEBI:58866"/>
        <dbReference type="ChEBI" id="CHEBI:59776"/>
        <dbReference type="EC" id="4.2.1.20"/>
    </reaction>
</comment>
<evidence type="ECO:0000256" key="9">
    <source>
        <dbReference type="HAMAP-Rule" id="MF_00131"/>
    </source>
</evidence>
<reference evidence="11" key="1">
    <citation type="journal article" date="2006" name="Nature">
        <title>Deciphering the evolution and metabolism of an anammox bacterium from a community genome.</title>
        <authorList>
            <person name="Strous M."/>
            <person name="Pelletier E."/>
            <person name="Mangenot S."/>
            <person name="Rattei T."/>
            <person name="Lehner A."/>
            <person name="Taylor M.W."/>
            <person name="Horn M."/>
            <person name="Daims H."/>
            <person name="Bartol-Mavel D."/>
            <person name="Wincker P."/>
            <person name="Barbe V."/>
            <person name="Fonknechten N."/>
            <person name="Vallenet D."/>
            <person name="Segurens B."/>
            <person name="Schenowitz-Truong C."/>
            <person name="Medigue C."/>
            <person name="Collingro A."/>
            <person name="Snel B."/>
            <person name="Dutilh B.E."/>
            <person name="OpDenCamp H.J.M."/>
            <person name="vanDerDrift C."/>
            <person name="Cirpus I."/>
            <person name="vanDePas-Schoonen K.T."/>
            <person name="Harhangi H.R."/>
            <person name="vanNiftrik L."/>
            <person name="Schmid M."/>
            <person name="Keltjens J."/>
            <person name="vanDeVossenberg J."/>
            <person name="Kartal B."/>
            <person name="Meier H."/>
            <person name="Frishman D."/>
            <person name="Huynen M.A."/>
            <person name="Mewes H."/>
            <person name="Weissenbach J."/>
            <person name="Jetten M.S.M."/>
            <person name="Wagner M."/>
            <person name="LePaslier D."/>
        </authorList>
    </citation>
    <scope>NUCLEOTIDE SEQUENCE</scope>
</reference>
<evidence type="ECO:0000256" key="10">
    <source>
        <dbReference type="RuleBase" id="RU003662"/>
    </source>
</evidence>
<accession>Q1PX46</accession>
<dbReference type="HAMAP" id="MF_00131">
    <property type="entry name" value="Trp_synth_alpha"/>
    <property type="match status" value="1"/>
</dbReference>
<keyword evidence="6 9" id="KW-0057">Aromatic amino acid biosynthesis</keyword>
<protein>
    <recommendedName>
        <fullName evidence="9">Tryptophan synthase alpha chain</fullName>
        <ecNumber evidence="9">4.2.1.20</ecNumber>
    </recommendedName>
</protein>
<name>Q1PX46_KUEST</name>
<dbReference type="GO" id="GO:0005829">
    <property type="term" value="C:cytosol"/>
    <property type="evidence" value="ECO:0007669"/>
    <property type="project" value="TreeGrafter"/>
</dbReference>
<dbReference type="EMBL" id="CT573073">
    <property type="protein sequence ID" value="CAJ71808.1"/>
    <property type="molecule type" value="Genomic_DNA"/>
</dbReference>
<gene>
    <name evidence="9 11" type="primary">trpA</name>
    <name evidence="11" type="ORF">kustc1063</name>
</gene>
<evidence type="ECO:0000256" key="8">
    <source>
        <dbReference type="ARBA" id="ARBA00049047"/>
    </source>
</evidence>
<dbReference type="Gene3D" id="3.20.20.70">
    <property type="entry name" value="Aldolase class I"/>
    <property type="match status" value="1"/>
</dbReference>
<evidence type="ECO:0000256" key="2">
    <source>
        <dbReference type="ARBA" id="ARBA00004733"/>
    </source>
</evidence>
<dbReference type="FunFam" id="3.20.20.70:FF:000037">
    <property type="entry name" value="Tryptophan synthase alpha chain"/>
    <property type="match status" value="1"/>
</dbReference>
<proteinExistence type="inferred from homology"/>
<evidence type="ECO:0000313" key="11">
    <source>
        <dbReference type="EMBL" id="CAJ71808.1"/>
    </source>
</evidence>
<keyword evidence="4 9" id="KW-0028">Amino-acid biosynthesis</keyword>
<evidence type="ECO:0000256" key="4">
    <source>
        <dbReference type="ARBA" id="ARBA00022605"/>
    </source>
</evidence>
<dbReference type="NCBIfam" id="TIGR00262">
    <property type="entry name" value="trpA"/>
    <property type="match status" value="1"/>
</dbReference>
<comment type="similarity">
    <text evidence="9 10">Belongs to the TrpA family.</text>
</comment>
<dbReference type="GO" id="GO:0004834">
    <property type="term" value="F:tryptophan synthase activity"/>
    <property type="evidence" value="ECO:0007669"/>
    <property type="project" value="UniProtKB-UniRule"/>
</dbReference>
<dbReference type="InterPro" id="IPR018204">
    <property type="entry name" value="Trp_synthase_alpha_AS"/>
</dbReference>
<feature type="active site" description="Proton acceptor" evidence="9">
    <location>
        <position position="63"/>
    </location>
</feature>
<dbReference type="Pfam" id="PF00290">
    <property type="entry name" value="Trp_syntA"/>
    <property type="match status" value="1"/>
</dbReference>
<dbReference type="InterPro" id="IPR002028">
    <property type="entry name" value="Trp_synthase_suA"/>
</dbReference>
<evidence type="ECO:0000256" key="3">
    <source>
        <dbReference type="ARBA" id="ARBA00011270"/>
    </source>
</evidence>
<dbReference type="PANTHER" id="PTHR43406">
    <property type="entry name" value="TRYPTOPHAN SYNTHASE, ALPHA CHAIN"/>
    <property type="match status" value="1"/>
</dbReference>
<dbReference type="UniPathway" id="UPA00035">
    <property type="reaction ID" value="UER00044"/>
</dbReference>
<sequence>MIPMNRIDKKFEELKRKKEPAFIPFITAGDPDIETTEDLILAFEKKGADIIELGVPFSDPIADGPVIQASYHRALGKGVKVAQIFDMISRLRSKTQIPVVGMISYSIVYKFGSKAFVEMALKAGFDGLTIPDLPIEENEEIFEISSKNDLKIVCFVAPTTTNQRMNLITQRTQGFLYYISVVGITGARDMLPDDIVQNINKLKQLTSIPIVVGFGVSTAKQASMVGKIAEGVIVGSAIVREIEKYEHELHEKRIENVGNFVEELVIGTKNLPKTPLVSIG</sequence>